<accession>A0A482VRC6</accession>
<protein>
    <submittedName>
        <fullName evidence="1">Uncharacterized protein</fullName>
    </submittedName>
</protein>
<reference evidence="1 2" key="1">
    <citation type="submission" date="2017-03" db="EMBL/GenBank/DDBJ databases">
        <title>Genome of the blue death feigning beetle - Asbolus verrucosus.</title>
        <authorList>
            <person name="Rider S.D."/>
        </authorList>
    </citation>
    <scope>NUCLEOTIDE SEQUENCE [LARGE SCALE GENOMIC DNA]</scope>
    <source>
        <strain evidence="1">Butters</strain>
        <tissue evidence="1">Head and leg muscle</tissue>
    </source>
</reference>
<sequence>MRIKSVQRPKLYGLNQPI</sequence>
<proteinExistence type="predicted"/>
<dbReference type="EMBL" id="QDEB01072154">
    <property type="protein sequence ID" value="RZC35303.1"/>
    <property type="molecule type" value="Genomic_DNA"/>
</dbReference>
<evidence type="ECO:0000313" key="1">
    <source>
        <dbReference type="EMBL" id="RZC35303.1"/>
    </source>
</evidence>
<name>A0A482VRC6_ASBVE</name>
<gene>
    <name evidence="1" type="ORF">BDFB_009450</name>
</gene>
<keyword evidence="2" id="KW-1185">Reference proteome</keyword>
<comment type="caution">
    <text evidence="1">The sequence shown here is derived from an EMBL/GenBank/DDBJ whole genome shotgun (WGS) entry which is preliminary data.</text>
</comment>
<evidence type="ECO:0000313" key="2">
    <source>
        <dbReference type="Proteomes" id="UP000292052"/>
    </source>
</evidence>
<dbReference type="AlphaFoldDB" id="A0A482VRC6"/>
<organism evidence="1 2">
    <name type="scientific">Asbolus verrucosus</name>
    <name type="common">Desert ironclad beetle</name>
    <dbReference type="NCBI Taxonomy" id="1661398"/>
    <lineage>
        <taxon>Eukaryota</taxon>
        <taxon>Metazoa</taxon>
        <taxon>Ecdysozoa</taxon>
        <taxon>Arthropoda</taxon>
        <taxon>Hexapoda</taxon>
        <taxon>Insecta</taxon>
        <taxon>Pterygota</taxon>
        <taxon>Neoptera</taxon>
        <taxon>Endopterygota</taxon>
        <taxon>Coleoptera</taxon>
        <taxon>Polyphaga</taxon>
        <taxon>Cucujiformia</taxon>
        <taxon>Tenebrionidae</taxon>
        <taxon>Pimeliinae</taxon>
        <taxon>Asbolus</taxon>
    </lineage>
</organism>
<dbReference type="Proteomes" id="UP000292052">
    <property type="component" value="Unassembled WGS sequence"/>
</dbReference>